<organism evidence="2 3">
    <name type="scientific">Rhizophagus irregularis</name>
    <dbReference type="NCBI Taxonomy" id="588596"/>
    <lineage>
        <taxon>Eukaryota</taxon>
        <taxon>Fungi</taxon>
        <taxon>Fungi incertae sedis</taxon>
        <taxon>Mucoromycota</taxon>
        <taxon>Glomeromycotina</taxon>
        <taxon>Glomeromycetes</taxon>
        <taxon>Glomerales</taxon>
        <taxon>Glomeraceae</taxon>
        <taxon>Rhizophagus</taxon>
    </lineage>
</organism>
<reference evidence="2 3" key="2">
    <citation type="submission" date="2017-09" db="EMBL/GenBank/DDBJ databases">
        <title>Extensive intraspecific genome diversity in a model arbuscular mycorrhizal fungus.</title>
        <authorList>
            <person name="Chen E.C."/>
            <person name="Morin E."/>
            <person name="Beaudet D."/>
            <person name="Noel J."/>
            <person name="Ndikumana S."/>
            <person name="Charron P."/>
            <person name="St-Onge C."/>
            <person name="Giorgi J."/>
            <person name="Grigoriev I.V."/>
            <person name="Roux C."/>
            <person name="Martin F.M."/>
            <person name="Corradi N."/>
        </authorList>
    </citation>
    <scope>NUCLEOTIDE SEQUENCE [LARGE SCALE GENOMIC DNA]</scope>
    <source>
        <strain evidence="2 3">A5</strain>
    </source>
</reference>
<evidence type="ECO:0000313" key="3">
    <source>
        <dbReference type="Proteomes" id="UP000232722"/>
    </source>
</evidence>
<accession>A0A2N0P574</accession>
<feature type="coiled-coil region" evidence="1">
    <location>
        <begin position="46"/>
        <end position="80"/>
    </location>
</feature>
<evidence type="ECO:0000313" key="2">
    <source>
        <dbReference type="EMBL" id="PKC01978.1"/>
    </source>
</evidence>
<sequence length="162" mass="19298">MAWAVVCEGKSKFILFQIMNIEIYAEIFCTRAVVCCLADNERFEEALELETRLNLQMAKIDDLRSKVEVYNNLNEVVERLGNQPLDIERMNRFLEWKKLAELRIIKELKSLLAKEKHDPFNKDEYLYFSFVLRYIYMSFVRRTPNSGVNIYAEVVHIRDSKF</sequence>
<dbReference type="VEuPathDB" id="FungiDB:RhiirFUN_026654"/>
<dbReference type="Proteomes" id="UP000232722">
    <property type="component" value="Unassembled WGS sequence"/>
</dbReference>
<name>A0A2N0P574_9GLOM</name>
<keyword evidence="1" id="KW-0175">Coiled coil</keyword>
<dbReference type="AlphaFoldDB" id="A0A2N0P574"/>
<gene>
    <name evidence="2" type="ORF">RhiirA5_381308</name>
</gene>
<reference evidence="2 3" key="1">
    <citation type="submission" date="2016-04" db="EMBL/GenBank/DDBJ databases">
        <title>Genome analyses suggest a sexual origin of heterokaryosis in a supposedly ancient asexual fungus.</title>
        <authorList>
            <person name="Ropars J."/>
            <person name="Sedzielewska K."/>
            <person name="Noel J."/>
            <person name="Charron P."/>
            <person name="Farinelli L."/>
            <person name="Marton T."/>
            <person name="Kruger M."/>
            <person name="Pelin A."/>
            <person name="Brachmann A."/>
            <person name="Corradi N."/>
        </authorList>
    </citation>
    <scope>NUCLEOTIDE SEQUENCE [LARGE SCALE GENOMIC DNA]</scope>
    <source>
        <strain evidence="2 3">A5</strain>
    </source>
</reference>
<proteinExistence type="predicted"/>
<protein>
    <submittedName>
        <fullName evidence="2">Uncharacterized protein</fullName>
    </submittedName>
</protein>
<evidence type="ECO:0000256" key="1">
    <source>
        <dbReference type="SAM" id="Coils"/>
    </source>
</evidence>
<dbReference type="EMBL" id="LLXJ01001478">
    <property type="protein sequence ID" value="PKC01978.1"/>
    <property type="molecule type" value="Genomic_DNA"/>
</dbReference>
<comment type="caution">
    <text evidence="2">The sequence shown here is derived from an EMBL/GenBank/DDBJ whole genome shotgun (WGS) entry which is preliminary data.</text>
</comment>